<dbReference type="Proteomes" id="UP001176961">
    <property type="component" value="Unassembled WGS sequence"/>
</dbReference>
<comment type="subcellular location">
    <subcellularLocation>
        <location evidence="1 10">Golgi apparatus membrane</location>
        <topology evidence="1 10">Single-pass type II membrane protein</topology>
    </subcellularLocation>
</comment>
<keyword evidence="11" id="KW-0732">Signal</keyword>
<dbReference type="EMBL" id="CATQJL010000223">
    <property type="protein sequence ID" value="CAJ0596929.1"/>
    <property type="molecule type" value="Genomic_DNA"/>
</dbReference>
<proteinExistence type="inferred from homology"/>
<evidence type="ECO:0000256" key="11">
    <source>
        <dbReference type="SAM" id="SignalP"/>
    </source>
</evidence>
<dbReference type="GO" id="GO:0000139">
    <property type="term" value="C:Golgi membrane"/>
    <property type="evidence" value="ECO:0007669"/>
    <property type="project" value="UniProtKB-SubCell"/>
</dbReference>
<dbReference type="GO" id="GO:0016758">
    <property type="term" value="F:hexosyltransferase activity"/>
    <property type="evidence" value="ECO:0007669"/>
    <property type="project" value="InterPro"/>
</dbReference>
<evidence type="ECO:0000256" key="2">
    <source>
        <dbReference type="ARBA" id="ARBA00008661"/>
    </source>
</evidence>
<feature type="signal peptide" evidence="11">
    <location>
        <begin position="1"/>
        <end position="16"/>
    </location>
</feature>
<keyword evidence="6" id="KW-0735">Signal-anchor</keyword>
<keyword evidence="3 10" id="KW-0328">Glycosyltransferase</keyword>
<reference evidence="12" key="1">
    <citation type="submission" date="2023-07" db="EMBL/GenBank/DDBJ databases">
        <authorList>
            <consortium name="CYATHOMIX"/>
        </authorList>
    </citation>
    <scope>NUCLEOTIDE SEQUENCE</scope>
    <source>
        <strain evidence="12">N/A</strain>
    </source>
</reference>
<keyword evidence="7" id="KW-1133">Transmembrane helix</keyword>
<evidence type="ECO:0000256" key="4">
    <source>
        <dbReference type="ARBA" id="ARBA00022679"/>
    </source>
</evidence>
<dbReference type="AlphaFoldDB" id="A0AA36M343"/>
<comment type="similarity">
    <text evidence="2 10">Belongs to the glycosyltransferase 31 family.</text>
</comment>
<name>A0AA36M343_CYLNA</name>
<keyword evidence="4" id="KW-0808">Transferase</keyword>
<feature type="chain" id="PRO_5041247196" description="Hexosyltransferase" evidence="11">
    <location>
        <begin position="17"/>
        <end position="135"/>
    </location>
</feature>
<comment type="caution">
    <text evidence="12">The sequence shown here is derived from an EMBL/GenBank/DDBJ whole genome shotgun (WGS) entry which is preliminary data.</text>
</comment>
<evidence type="ECO:0000256" key="10">
    <source>
        <dbReference type="RuleBase" id="RU363063"/>
    </source>
</evidence>
<accession>A0AA36M343</accession>
<keyword evidence="5" id="KW-0812">Transmembrane</keyword>
<evidence type="ECO:0000256" key="9">
    <source>
        <dbReference type="ARBA" id="ARBA00023136"/>
    </source>
</evidence>
<dbReference type="PANTHER" id="PTHR11214:SF3">
    <property type="entry name" value="BETA-1,3-GALACTOSYLTRANSFERASE 6"/>
    <property type="match status" value="1"/>
</dbReference>
<protein>
    <recommendedName>
        <fullName evidence="10">Hexosyltransferase</fullName>
        <ecNumber evidence="10">2.4.1.-</ecNumber>
    </recommendedName>
</protein>
<sequence>MILGFLIILALDYKFEIELGWNQHEVEALPSSTVALLGNPPSVILAPSSDFCRGYRYLVVVFSKANDIESRKRVRRTYGSLRLHYNFTIIFPLGTSSRRTNQAILLEQNEFGDILQTAFTDTYHNLPVKMSYLLN</sequence>
<evidence type="ECO:0000256" key="7">
    <source>
        <dbReference type="ARBA" id="ARBA00022989"/>
    </source>
</evidence>
<evidence type="ECO:0000256" key="5">
    <source>
        <dbReference type="ARBA" id="ARBA00022692"/>
    </source>
</evidence>
<keyword evidence="9" id="KW-0472">Membrane</keyword>
<evidence type="ECO:0000313" key="13">
    <source>
        <dbReference type="Proteomes" id="UP001176961"/>
    </source>
</evidence>
<dbReference type="PANTHER" id="PTHR11214">
    <property type="entry name" value="BETA-1,3-N-ACETYLGLUCOSAMINYLTRANSFERASE"/>
    <property type="match status" value="1"/>
</dbReference>
<evidence type="ECO:0000256" key="8">
    <source>
        <dbReference type="ARBA" id="ARBA00023034"/>
    </source>
</evidence>
<keyword evidence="8 10" id="KW-0333">Golgi apparatus</keyword>
<dbReference type="GO" id="GO:0006493">
    <property type="term" value="P:protein O-linked glycosylation"/>
    <property type="evidence" value="ECO:0007669"/>
    <property type="project" value="TreeGrafter"/>
</dbReference>
<dbReference type="Pfam" id="PF01762">
    <property type="entry name" value="Galactosyl_T"/>
    <property type="match status" value="1"/>
</dbReference>
<evidence type="ECO:0000256" key="3">
    <source>
        <dbReference type="ARBA" id="ARBA00022676"/>
    </source>
</evidence>
<evidence type="ECO:0000313" key="12">
    <source>
        <dbReference type="EMBL" id="CAJ0596929.1"/>
    </source>
</evidence>
<evidence type="ECO:0000256" key="6">
    <source>
        <dbReference type="ARBA" id="ARBA00022968"/>
    </source>
</evidence>
<evidence type="ECO:0000256" key="1">
    <source>
        <dbReference type="ARBA" id="ARBA00004323"/>
    </source>
</evidence>
<keyword evidence="13" id="KW-1185">Reference proteome</keyword>
<organism evidence="12 13">
    <name type="scientific">Cylicocyclus nassatus</name>
    <name type="common">Nematode worm</name>
    <dbReference type="NCBI Taxonomy" id="53992"/>
    <lineage>
        <taxon>Eukaryota</taxon>
        <taxon>Metazoa</taxon>
        <taxon>Ecdysozoa</taxon>
        <taxon>Nematoda</taxon>
        <taxon>Chromadorea</taxon>
        <taxon>Rhabditida</taxon>
        <taxon>Rhabditina</taxon>
        <taxon>Rhabditomorpha</taxon>
        <taxon>Strongyloidea</taxon>
        <taxon>Strongylidae</taxon>
        <taxon>Cylicocyclus</taxon>
    </lineage>
</organism>
<dbReference type="EC" id="2.4.1.-" evidence="10"/>
<gene>
    <name evidence="12" type="ORF">CYNAS_LOCUS8912</name>
</gene>
<dbReference type="InterPro" id="IPR002659">
    <property type="entry name" value="Glyco_trans_31"/>
</dbReference>